<comment type="caution">
    <text evidence="5">The sequence shown here is derived from an EMBL/GenBank/DDBJ whole genome shotgun (WGS) entry which is preliminary data.</text>
</comment>
<keyword evidence="1" id="KW-1133">Transmembrane helix</keyword>
<reference evidence="5 6" key="1">
    <citation type="submission" date="2019-03" db="EMBL/GenBank/DDBJ databases">
        <title>Genome sequence of Lentibacillus salicampi ATCC BAA-719.</title>
        <authorList>
            <person name="Maclea K.S."/>
            <person name="Simoes Junior M."/>
        </authorList>
    </citation>
    <scope>NUCLEOTIDE SEQUENCE [LARGE SCALE GENOMIC DNA]</scope>
    <source>
        <strain evidence="5 6">ATCC BAA-719</strain>
    </source>
</reference>
<evidence type="ECO:0000313" key="5">
    <source>
        <dbReference type="EMBL" id="TFJ94648.1"/>
    </source>
</evidence>
<keyword evidence="2" id="KW-0732">Signal</keyword>
<dbReference type="Pfam" id="PF20990">
    <property type="entry name" value="DUF2207_C"/>
    <property type="match status" value="1"/>
</dbReference>
<evidence type="ECO:0000256" key="2">
    <source>
        <dbReference type="SAM" id="SignalP"/>
    </source>
</evidence>
<keyword evidence="6" id="KW-1185">Reference proteome</keyword>
<dbReference type="AlphaFoldDB" id="A0A4Y9AFL0"/>
<accession>A0A4Y9AFL0</accession>
<feature type="domain" description="DUF2207" evidence="3">
    <location>
        <begin position="27"/>
        <end position="203"/>
    </location>
</feature>
<organism evidence="5 6">
    <name type="scientific">Lentibacillus salicampi</name>
    <dbReference type="NCBI Taxonomy" id="175306"/>
    <lineage>
        <taxon>Bacteria</taxon>
        <taxon>Bacillati</taxon>
        <taxon>Bacillota</taxon>
        <taxon>Bacilli</taxon>
        <taxon>Bacillales</taxon>
        <taxon>Bacillaceae</taxon>
        <taxon>Lentibacillus</taxon>
    </lineage>
</organism>
<keyword evidence="1" id="KW-0472">Membrane</keyword>
<keyword evidence="1" id="KW-0812">Transmembrane</keyword>
<name>A0A4Y9AFL0_9BACI</name>
<evidence type="ECO:0000259" key="3">
    <source>
        <dbReference type="Pfam" id="PF09972"/>
    </source>
</evidence>
<protein>
    <submittedName>
        <fullName evidence="5">DUF2207 domain-containing protein</fullName>
    </submittedName>
</protein>
<proteinExistence type="predicted"/>
<feature type="transmembrane region" description="Helical" evidence="1">
    <location>
        <begin position="447"/>
        <end position="463"/>
    </location>
</feature>
<feature type="transmembrane region" description="Helical" evidence="1">
    <location>
        <begin position="247"/>
        <end position="265"/>
    </location>
</feature>
<feature type="transmembrane region" description="Helical" evidence="1">
    <location>
        <begin position="416"/>
        <end position="435"/>
    </location>
</feature>
<dbReference type="OrthoDB" id="5507254at2"/>
<dbReference type="RefSeq" id="WP_135108292.1">
    <property type="nucleotide sequence ID" value="NZ_SRHY01000001.1"/>
</dbReference>
<dbReference type="Pfam" id="PF09972">
    <property type="entry name" value="DUF2207"/>
    <property type="match status" value="1"/>
</dbReference>
<dbReference type="Proteomes" id="UP000298484">
    <property type="component" value="Unassembled WGS sequence"/>
</dbReference>
<evidence type="ECO:0000313" key="6">
    <source>
        <dbReference type="Proteomes" id="UP000298484"/>
    </source>
</evidence>
<evidence type="ECO:0000259" key="4">
    <source>
        <dbReference type="Pfam" id="PF20990"/>
    </source>
</evidence>
<sequence length="622" mass="69738">MKKLFAGLILLFTISILGACSDDRSFSIDEVTINAQIQEDGSIHVRELFTYTFNGSYEGMTRSIESDSENFHAFLLKNGGADPTVSTKNLDPLDVEEEDNTYSIFSDSDNETKNVLYSYNVEGSVKKYTDVADLTYAFFDESNETDLHDVAITIQPPEGTGAKNRHFFLHGDESGNLTTSKNGIQYESSLIEAGSSSPIRFVFPSNQLTEMELTRDKPIESEILATEQELAARAENLESNMSEATPVIWGLLIAMVAASISIPFIHPNRYRGNKDQDSLRRLIEENDPLFIKYLHGNLHLPDDSFIAGLFSLKQRGIVQLEKVPSPIKENESTYRFTWVNEQAKIDNADQFLREWLFTESDEGGNYFLLESLIDYNDESTEVKEKKAEQFNANFEKWADKVKNRDSYQHLRKPFKGFSLLSVPMLIAAFGLFYYFTTIDTIGPTEQWVLPSIAGAITVLGLLFNKNKWVLSAHYFIMLVMTAVGFTLMPAVILTLVFYGLSIIVLLLIPAFYWNKEIRRLKYAIHQAVDSFKDKRYPIGNDSATIERRLESAIVLGVGEDYGIRCGSEVQFSTLETYYPLLQNPVYATTSFSVSHLALYSVAIQAGSNTTTSATGGGGAGAF</sequence>
<dbReference type="InterPro" id="IPR048389">
    <property type="entry name" value="YciQ-like_C"/>
</dbReference>
<feature type="domain" description="Predicted membrane protein YciQ-like C-terminal" evidence="4">
    <location>
        <begin position="287"/>
        <end position="520"/>
    </location>
</feature>
<feature type="signal peptide" evidence="2">
    <location>
        <begin position="1"/>
        <end position="19"/>
    </location>
</feature>
<dbReference type="EMBL" id="SRHY01000001">
    <property type="protein sequence ID" value="TFJ94648.1"/>
    <property type="molecule type" value="Genomic_DNA"/>
</dbReference>
<dbReference type="InterPro" id="IPR018702">
    <property type="entry name" value="DUF2207"/>
</dbReference>
<feature type="chain" id="PRO_5038773254" evidence="2">
    <location>
        <begin position="20"/>
        <end position="622"/>
    </location>
</feature>
<dbReference type="PROSITE" id="PS51257">
    <property type="entry name" value="PROKAR_LIPOPROTEIN"/>
    <property type="match status" value="1"/>
</dbReference>
<evidence type="ECO:0000256" key="1">
    <source>
        <dbReference type="SAM" id="Phobius"/>
    </source>
</evidence>
<feature type="transmembrane region" description="Helical" evidence="1">
    <location>
        <begin position="495"/>
        <end position="513"/>
    </location>
</feature>
<feature type="transmembrane region" description="Helical" evidence="1">
    <location>
        <begin position="470"/>
        <end position="489"/>
    </location>
</feature>
<gene>
    <name evidence="5" type="ORF">E4U82_01680</name>
</gene>